<dbReference type="InterPro" id="IPR050923">
    <property type="entry name" value="Cell_Proc_Reg/RNA_Proc"/>
</dbReference>
<dbReference type="Gene3D" id="2.60.200.20">
    <property type="match status" value="1"/>
</dbReference>
<dbReference type="SUPFAM" id="SSF49879">
    <property type="entry name" value="SMAD/FHA domain"/>
    <property type="match status" value="1"/>
</dbReference>
<feature type="compositionally biased region" description="Pro residues" evidence="1">
    <location>
        <begin position="143"/>
        <end position="152"/>
    </location>
</feature>
<dbReference type="AlphaFoldDB" id="A0A518CH55"/>
<evidence type="ECO:0000313" key="4">
    <source>
        <dbReference type="Proteomes" id="UP000317178"/>
    </source>
</evidence>
<feature type="compositionally biased region" description="Polar residues" evidence="1">
    <location>
        <begin position="121"/>
        <end position="137"/>
    </location>
</feature>
<feature type="region of interest" description="Disordered" evidence="1">
    <location>
        <begin position="113"/>
        <end position="152"/>
    </location>
</feature>
<feature type="domain" description="FHA" evidence="2">
    <location>
        <begin position="25"/>
        <end position="74"/>
    </location>
</feature>
<dbReference type="KEGG" id="plon:Pla110_02600"/>
<dbReference type="InterPro" id="IPR000253">
    <property type="entry name" value="FHA_dom"/>
</dbReference>
<name>A0A518CH55_9PLAN</name>
<dbReference type="Proteomes" id="UP000317178">
    <property type="component" value="Chromosome"/>
</dbReference>
<gene>
    <name evidence="3" type="primary">garA_1</name>
    <name evidence="3" type="ORF">Pla110_02600</name>
</gene>
<dbReference type="PANTHER" id="PTHR23308">
    <property type="entry name" value="NUCLEAR INHIBITOR OF PROTEIN PHOSPHATASE-1"/>
    <property type="match status" value="1"/>
</dbReference>
<organism evidence="3 4">
    <name type="scientific">Polystyrenella longa</name>
    <dbReference type="NCBI Taxonomy" id="2528007"/>
    <lineage>
        <taxon>Bacteria</taxon>
        <taxon>Pseudomonadati</taxon>
        <taxon>Planctomycetota</taxon>
        <taxon>Planctomycetia</taxon>
        <taxon>Planctomycetales</taxon>
        <taxon>Planctomycetaceae</taxon>
        <taxon>Polystyrenella</taxon>
    </lineage>
</organism>
<evidence type="ECO:0000256" key="1">
    <source>
        <dbReference type="SAM" id="MobiDB-lite"/>
    </source>
</evidence>
<dbReference type="EMBL" id="CP036281">
    <property type="protein sequence ID" value="QDU78556.1"/>
    <property type="molecule type" value="Genomic_DNA"/>
</dbReference>
<accession>A0A518CH55</accession>
<dbReference type="Pfam" id="PF00498">
    <property type="entry name" value="FHA"/>
    <property type="match status" value="1"/>
</dbReference>
<proteinExistence type="predicted"/>
<evidence type="ECO:0000313" key="3">
    <source>
        <dbReference type="EMBL" id="QDU78556.1"/>
    </source>
</evidence>
<dbReference type="PROSITE" id="PS50006">
    <property type="entry name" value="FHA_DOMAIN"/>
    <property type="match status" value="1"/>
</dbReference>
<keyword evidence="4" id="KW-1185">Reference proteome</keyword>
<dbReference type="RefSeq" id="WP_197440427.1">
    <property type="nucleotide sequence ID" value="NZ_CP036281.1"/>
</dbReference>
<dbReference type="SMART" id="SM00240">
    <property type="entry name" value="FHA"/>
    <property type="match status" value="1"/>
</dbReference>
<protein>
    <submittedName>
        <fullName evidence="3">Glycogen accumulation regulator GarA</fullName>
    </submittedName>
</protein>
<dbReference type="InterPro" id="IPR008984">
    <property type="entry name" value="SMAD_FHA_dom_sf"/>
</dbReference>
<reference evidence="3 4" key="1">
    <citation type="submission" date="2019-02" db="EMBL/GenBank/DDBJ databases">
        <title>Deep-cultivation of Planctomycetes and their phenomic and genomic characterization uncovers novel biology.</title>
        <authorList>
            <person name="Wiegand S."/>
            <person name="Jogler M."/>
            <person name="Boedeker C."/>
            <person name="Pinto D."/>
            <person name="Vollmers J."/>
            <person name="Rivas-Marin E."/>
            <person name="Kohn T."/>
            <person name="Peeters S.H."/>
            <person name="Heuer A."/>
            <person name="Rast P."/>
            <person name="Oberbeckmann S."/>
            <person name="Bunk B."/>
            <person name="Jeske O."/>
            <person name="Meyerdierks A."/>
            <person name="Storesund J.E."/>
            <person name="Kallscheuer N."/>
            <person name="Luecker S."/>
            <person name="Lage O.M."/>
            <person name="Pohl T."/>
            <person name="Merkel B.J."/>
            <person name="Hornburger P."/>
            <person name="Mueller R.-W."/>
            <person name="Bruemmer F."/>
            <person name="Labrenz M."/>
            <person name="Spormann A.M."/>
            <person name="Op den Camp H."/>
            <person name="Overmann J."/>
            <person name="Amann R."/>
            <person name="Jetten M.S.M."/>
            <person name="Mascher T."/>
            <person name="Medema M.H."/>
            <person name="Devos D.P."/>
            <person name="Kaster A.-K."/>
            <person name="Ovreas L."/>
            <person name="Rohde M."/>
            <person name="Galperin M.Y."/>
            <person name="Jogler C."/>
        </authorList>
    </citation>
    <scope>NUCLEOTIDE SEQUENCE [LARGE SCALE GENOMIC DNA]</scope>
    <source>
        <strain evidence="3 4">Pla110</strain>
    </source>
</reference>
<sequence>MLQAELIIKSGAHAGVHIPLPGTKCIIGRERDCHFRPQDDQISRHHCVIRFDGITYRVRDLGSRNGTFVNGRQIKSDVVLVPDDQIRIGSMTMQLFLSEQPPKSAAEADHLKQTDVLDGTTVHNSSLPKSSADTDQSFRLPDPRPQPSPKSE</sequence>
<dbReference type="CDD" id="cd00060">
    <property type="entry name" value="FHA"/>
    <property type="match status" value="1"/>
</dbReference>
<evidence type="ECO:0000259" key="2">
    <source>
        <dbReference type="PROSITE" id="PS50006"/>
    </source>
</evidence>